<dbReference type="AlphaFoldDB" id="A0A5A7QR61"/>
<accession>A0A5A7QR61</accession>
<reference evidence="3" key="1">
    <citation type="journal article" date="2019" name="Curr. Biol.">
        <title>Genome Sequence of Striga asiatica Provides Insight into the Evolution of Plant Parasitism.</title>
        <authorList>
            <person name="Yoshida S."/>
            <person name="Kim S."/>
            <person name="Wafula E.K."/>
            <person name="Tanskanen J."/>
            <person name="Kim Y.M."/>
            <person name="Honaas L."/>
            <person name="Yang Z."/>
            <person name="Spallek T."/>
            <person name="Conn C.E."/>
            <person name="Ichihashi Y."/>
            <person name="Cheong K."/>
            <person name="Cui S."/>
            <person name="Der J.P."/>
            <person name="Gundlach H."/>
            <person name="Jiao Y."/>
            <person name="Hori C."/>
            <person name="Ishida J.K."/>
            <person name="Kasahara H."/>
            <person name="Kiba T."/>
            <person name="Kim M.S."/>
            <person name="Koo N."/>
            <person name="Laohavisit A."/>
            <person name="Lee Y.H."/>
            <person name="Lumba S."/>
            <person name="McCourt P."/>
            <person name="Mortimer J.C."/>
            <person name="Mutuku J.M."/>
            <person name="Nomura T."/>
            <person name="Sasaki-Sekimoto Y."/>
            <person name="Seto Y."/>
            <person name="Wang Y."/>
            <person name="Wakatake T."/>
            <person name="Sakakibara H."/>
            <person name="Demura T."/>
            <person name="Yamaguchi S."/>
            <person name="Yoneyama K."/>
            <person name="Manabe R.I."/>
            <person name="Nelson D.C."/>
            <person name="Schulman A.H."/>
            <person name="Timko M.P."/>
            <person name="dePamphilis C.W."/>
            <person name="Choi D."/>
            <person name="Shirasu K."/>
        </authorList>
    </citation>
    <scope>NUCLEOTIDE SEQUENCE [LARGE SCALE GENOMIC DNA]</scope>
    <source>
        <strain evidence="3">cv. UVA1</strain>
    </source>
</reference>
<feature type="region of interest" description="Disordered" evidence="1">
    <location>
        <begin position="108"/>
        <end position="128"/>
    </location>
</feature>
<dbReference type="EMBL" id="BKCP01008037">
    <property type="protein sequence ID" value="GER47700.1"/>
    <property type="molecule type" value="Genomic_DNA"/>
</dbReference>
<gene>
    <name evidence="2" type="ORF">STAS_24849</name>
</gene>
<keyword evidence="2" id="KW-0648">Protein biosynthesis</keyword>
<comment type="caution">
    <text evidence="2">The sequence shown here is derived from an EMBL/GenBank/DDBJ whole genome shotgun (WGS) entry which is preliminary data.</text>
</comment>
<protein>
    <submittedName>
        <fullName evidence="2">Elongation factor G</fullName>
    </submittedName>
</protein>
<evidence type="ECO:0000313" key="3">
    <source>
        <dbReference type="Proteomes" id="UP000325081"/>
    </source>
</evidence>
<dbReference type="GO" id="GO:0003746">
    <property type="term" value="F:translation elongation factor activity"/>
    <property type="evidence" value="ECO:0007669"/>
    <property type="project" value="UniProtKB-KW"/>
</dbReference>
<keyword evidence="2" id="KW-0251">Elongation factor</keyword>
<evidence type="ECO:0000256" key="1">
    <source>
        <dbReference type="SAM" id="MobiDB-lite"/>
    </source>
</evidence>
<organism evidence="2 3">
    <name type="scientific">Striga asiatica</name>
    <name type="common">Asiatic witchweed</name>
    <name type="synonym">Buchnera asiatica</name>
    <dbReference type="NCBI Taxonomy" id="4170"/>
    <lineage>
        <taxon>Eukaryota</taxon>
        <taxon>Viridiplantae</taxon>
        <taxon>Streptophyta</taxon>
        <taxon>Embryophyta</taxon>
        <taxon>Tracheophyta</taxon>
        <taxon>Spermatophyta</taxon>
        <taxon>Magnoliopsida</taxon>
        <taxon>eudicotyledons</taxon>
        <taxon>Gunneridae</taxon>
        <taxon>Pentapetalae</taxon>
        <taxon>asterids</taxon>
        <taxon>lamiids</taxon>
        <taxon>Lamiales</taxon>
        <taxon>Orobanchaceae</taxon>
        <taxon>Buchnereae</taxon>
        <taxon>Striga</taxon>
    </lineage>
</organism>
<evidence type="ECO:0000313" key="2">
    <source>
        <dbReference type="EMBL" id="GER47700.1"/>
    </source>
</evidence>
<keyword evidence="3" id="KW-1185">Reference proteome</keyword>
<feature type="compositionally biased region" description="Low complexity" evidence="1">
    <location>
        <begin position="108"/>
        <end position="120"/>
    </location>
</feature>
<dbReference type="Proteomes" id="UP000325081">
    <property type="component" value="Unassembled WGS sequence"/>
</dbReference>
<proteinExistence type="predicted"/>
<name>A0A5A7QR61_STRAF</name>
<sequence length="128" mass="14575">MDDADIRKEDGNEPNAKLISSLHLFRPERSPPNLYEELAEKRLKRGQLDERKMLVGLRRRPLARSDRTQRQIELKFTNKGLEERRDGLSLSALVSQQSECLFSTSDACSSTPFSSSFGESLAQEIDSF</sequence>